<dbReference type="GO" id="GO:0000978">
    <property type="term" value="F:RNA polymerase II cis-regulatory region sequence-specific DNA binding"/>
    <property type="evidence" value="ECO:0007669"/>
    <property type="project" value="InterPro"/>
</dbReference>
<dbReference type="FunFam" id="2.60.40.820:FF:000008">
    <property type="entry name" value="T-box transcription factor TBX20"/>
    <property type="match status" value="1"/>
</dbReference>
<dbReference type="Pfam" id="PF00907">
    <property type="entry name" value="T-box"/>
    <property type="match status" value="1"/>
</dbReference>
<dbReference type="GO" id="GO:0000981">
    <property type="term" value="F:DNA-binding transcription factor activity, RNA polymerase II-specific"/>
    <property type="evidence" value="ECO:0007669"/>
    <property type="project" value="TreeGrafter"/>
</dbReference>
<dbReference type="Gene3D" id="2.60.40.820">
    <property type="entry name" value="Transcription factor, T-box"/>
    <property type="match status" value="1"/>
</dbReference>
<evidence type="ECO:0000313" key="10">
    <source>
        <dbReference type="Proteomes" id="UP001432322"/>
    </source>
</evidence>
<keyword evidence="5 6" id="KW-0539">Nucleus</keyword>
<dbReference type="PROSITE" id="PS01283">
    <property type="entry name" value="TBOX_1"/>
    <property type="match status" value="1"/>
</dbReference>
<feature type="region of interest" description="Disordered" evidence="7">
    <location>
        <begin position="323"/>
        <end position="349"/>
    </location>
</feature>
<dbReference type="EMBL" id="BTSY01000002">
    <property type="protein sequence ID" value="GMT16703.1"/>
    <property type="molecule type" value="Genomic_DNA"/>
</dbReference>
<comment type="subcellular location">
    <subcellularLocation>
        <location evidence="1 6">Nucleus</location>
    </subcellularLocation>
</comment>
<dbReference type="InterPro" id="IPR018186">
    <property type="entry name" value="TF_T-box_CS"/>
</dbReference>
<dbReference type="InterPro" id="IPR001699">
    <property type="entry name" value="TF_T-box"/>
</dbReference>
<accession>A0AAV5VER2</accession>
<keyword evidence="3 6" id="KW-0238">DNA-binding</keyword>
<comment type="caution">
    <text evidence="6">Lacks conserved residue(s) required for the propagation of feature annotation.</text>
</comment>
<evidence type="ECO:0000313" key="9">
    <source>
        <dbReference type="EMBL" id="GMT16703.1"/>
    </source>
</evidence>
<keyword evidence="2" id="KW-0805">Transcription regulation</keyword>
<feature type="domain" description="T-box" evidence="8">
    <location>
        <begin position="75"/>
        <end position="263"/>
    </location>
</feature>
<dbReference type="PANTHER" id="PTHR11267">
    <property type="entry name" value="T-BOX PROTEIN-RELATED"/>
    <property type="match status" value="1"/>
</dbReference>
<dbReference type="GO" id="GO:0007507">
    <property type="term" value="P:heart development"/>
    <property type="evidence" value="ECO:0007669"/>
    <property type="project" value="TreeGrafter"/>
</dbReference>
<feature type="compositionally biased region" description="Pro residues" evidence="7">
    <location>
        <begin position="330"/>
        <end position="349"/>
    </location>
</feature>
<dbReference type="PRINTS" id="PR00937">
    <property type="entry name" value="TBOX"/>
</dbReference>
<evidence type="ECO:0000259" key="8">
    <source>
        <dbReference type="PROSITE" id="PS50252"/>
    </source>
</evidence>
<dbReference type="SUPFAM" id="SSF49417">
    <property type="entry name" value="p53-like transcription factors"/>
    <property type="match status" value="1"/>
</dbReference>
<keyword evidence="4" id="KW-0804">Transcription</keyword>
<dbReference type="GO" id="GO:0001708">
    <property type="term" value="P:cell fate specification"/>
    <property type="evidence" value="ECO:0007669"/>
    <property type="project" value="TreeGrafter"/>
</dbReference>
<evidence type="ECO:0000256" key="1">
    <source>
        <dbReference type="ARBA" id="ARBA00004123"/>
    </source>
</evidence>
<proteinExistence type="predicted"/>
<reference evidence="9" key="1">
    <citation type="submission" date="2023-10" db="EMBL/GenBank/DDBJ databases">
        <title>Genome assembly of Pristionchus species.</title>
        <authorList>
            <person name="Yoshida K."/>
            <person name="Sommer R.J."/>
        </authorList>
    </citation>
    <scope>NUCLEOTIDE SEQUENCE</scope>
    <source>
        <strain evidence="9">RS5133</strain>
    </source>
</reference>
<gene>
    <name evidence="9" type="ORF">PFISCL1PPCAC_8000</name>
</gene>
<evidence type="ECO:0000256" key="2">
    <source>
        <dbReference type="ARBA" id="ARBA00023015"/>
    </source>
</evidence>
<evidence type="ECO:0000256" key="6">
    <source>
        <dbReference type="PROSITE-ProRule" id="PRU00201"/>
    </source>
</evidence>
<sequence>MKRALDTVEDPPPTVGKRNRFSIDELLEERERQIESVVDLTPTKEDSDEETVLVTSIMTSPDRSEDRPIDADCRLEGKELWAKFYDLGTEMIITKSGRRMFPTVKVSVATNDIHGLFYVFLDVVPVDQKRYRYIYNKSSWLTAGKAEPSPPARLYLHPDSPFTYDQLQKQVISFEKAKLTNNDVEKTNHLILNSMHKYQPRVHVVRREKHEPIDDPATVRLADESYRTFVFPETQFMAVTAYQNQLITKLKIEKNPFAKGFRDPGGRDSDYESDLRLDSRPIVPPSLYNPALLQQALLTQYWLGKQTPSLLSRLFFSSPLTTSGISPLDTSPPPPPPINQSPPSPAKTP</sequence>
<organism evidence="9 10">
    <name type="scientific">Pristionchus fissidentatus</name>
    <dbReference type="NCBI Taxonomy" id="1538716"/>
    <lineage>
        <taxon>Eukaryota</taxon>
        <taxon>Metazoa</taxon>
        <taxon>Ecdysozoa</taxon>
        <taxon>Nematoda</taxon>
        <taxon>Chromadorea</taxon>
        <taxon>Rhabditida</taxon>
        <taxon>Rhabditina</taxon>
        <taxon>Diplogasteromorpha</taxon>
        <taxon>Diplogasteroidea</taxon>
        <taxon>Neodiplogasteridae</taxon>
        <taxon>Pristionchus</taxon>
    </lineage>
</organism>
<keyword evidence="10" id="KW-1185">Reference proteome</keyword>
<feature type="non-terminal residue" evidence="9">
    <location>
        <position position="349"/>
    </location>
</feature>
<evidence type="ECO:0000256" key="7">
    <source>
        <dbReference type="SAM" id="MobiDB-lite"/>
    </source>
</evidence>
<dbReference type="InterPro" id="IPR036960">
    <property type="entry name" value="T-box_sf"/>
</dbReference>
<dbReference type="InterPro" id="IPR008967">
    <property type="entry name" value="p53-like_TF_DNA-bd_sf"/>
</dbReference>
<dbReference type="InterPro" id="IPR002070">
    <property type="entry name" value="TF_Brachyury"/>
</dbReference>
<dbReference type="GO" id="GO:0000785">
    <property type="term" value="C:chromatin"/>
    <property type="evidence" value="ECO:0007669"/>
    <property type="project" value="TreeGrafter"/>
</dbReference>
<dbReference type="GO" id="GO:0005634">
    <property type="term" value="C:nucleus"/>
    <property type="evidence" value="ECO:0007669"/>
    <property type="project" value="UniProtKB-SubCell"/>
</dbReference>
<dbReference type="PANTHER" id="PTHR11267:SF190">
    <property type="entry name" value="T-BOX TRANSCRIPTION FACTOR TBX20"/>
    <property type="match status" value="1"/>
</dbReference>
<dbReference type="SMART" id="SM00425">
    <property type="entry name" value="TBOX"/>
    <property type="match status" value="1"/>
</dbReference>
<dbReference type="GO" id="GO:0045893">
    <property type="term" value="P:positive regulation of DNA-templated transcription"/>
    <property type="evidence" value="ECO:0007669"/>
    <property type="project" value="InterPro"/>
</dbReference>
<comment type="caution">
    <text evidence="9">The sequence shown here is derived from an EMBL/GenBank/DDBJ whole genome shotgun (WGS) entry which is preliminary data.</text>
</comment>
<dbReference type="PRINTS" id="PR00938">
    <property type="entry name" value="BRACHYURY"/>
</dbReference>
<protein>
    <recommendedName>
        <fullName evidence="8">T-box domain-containing protein</fullName>
    </recommendedName>
</protein>
<dbReference type="AlphaFoldDB" id="A0AAV5VER2"/>
<evidence type="ECO:0000256" key="3">
    <source>
        <dbReference type="ARBA" id="ARBA00023125"/>
    </source>
</evidence>
<evidence type="ECO:0000256" key="4">
    <source>
        <dbReference type="ARBA" id="ARBA00023163"/>
    </source>
</evidence>
<dbReference type="Proteomes" id="UP001432322">
    <property type="component" value="Unassembled WGS sequence"/>
</dbReference>
<evidence type="ECO:0000256" key="5">
    <source>
        <dbReference type="ARBA" id="ARBA00023242"/>
    </source>
</evidence>
<dbReference type="InterPro" id="IPR046360">
    <property type="entry name" value="T-box_DNA-bd"/>
</dbReference>
<dbReference type="PROSITE" id="PS50252">
    <property type="entry name" value="TBOX_3"/>
    <property type="match status" value="1"/>
</dbReference>
<name>A0AAV5VER2_9BILA</name>